<dbReference type="Proteomes" id="UP000479241">
    <property type="component" value="Unassembled WGS sequence"/>
</dbReference>
<feature type="compositionally biased region" description="Pro residues" evidence="6">
    <location>
        <begin position="122"/>
        <end position="132"/>
    </location>
</feature>
<feature type="transmembrane region" description="Helical" evidence="7">
    <location>
        <begin position="20"/>
        <end position="36"/>
    </location>
</feature>
<dbReference type="Pfam" id="PF03176">
    <property type="entry name" value="MMPL"/>
    <property type="match status" value="2"/>
</dbReference>
<accession>A0A6L9W1Y3</accession>
<evidence type="ECO:0000256" key="5">
    <source>
        <dbReference type="ARBA" id="ARBA00023136"/>
    </source>
</evidence>
<dbReference type="PANTHER" id="PTHR33406:SF13">
    <property type="entry name" value="MEMBRANE PROTEIN YDFJ"/>
    <property type="match status" value="1"/>
</dbReference>
<evidence type="ECO:0000313" key="9">
    <source>
        <dbReference type="EMBL" id="NEK86013.1"/>
    </source>
</evidence>
<organism evidence="9 10">
    <name type="scientific">Blastococcus saxobsidens</name>
    <dbReference type="NCBI Taxonomy" id="138336"/>
    <lineage>
        <taxon>Bacteria</taxon>
        <taxon>Bacillati</taxon>
        <taxon>Actinomycetota</taxon>
        <taxon>Actinomycetes</taxon>
        <taxon>Geodermatophilales</taxon>
        <taxon>Geodermatophilaceae</taxon>
        <taxon>Blastococcus</taxon>
    </lineage>
</organism>
<evidence type="ECO:0000256" key="1">
    <source>
        <dbReference type="ARBA" id="ARBA00004651"/>
    </source>
</evidence>
<dbReference type="InterPro" id="IPR000731">
    <property type="entry name" value="SSD"/>
</dbReference>
<feature type="transmembrane region" description="Helical" evidence="7">
    <location>
        <begin position="343"/>
        <end position="369"/>
    </location>
</feature>
<feature type="transmembrane region" description="Helical" evidence="7">
    <location>
        <begin position="707"/>
        <end position="731"/>
    </location>
</feature>
<dbReference type="RefSeq" id="WP_116450895.1">
    <property type="nucleotide sequence ID" value="NZ_JAAGWG010000012.1"/>
</dbReference>
<feature type="region of interest" description="Disordered" evidence="6">
    <location>
        <begin position="116"/>
        <end position="142"/>
    </location>
</feature>
<proteinExistence type="predicted"/>
<feature type="transmembrane region" description="Helical" evidence="7">
    <location>
        <begin position="563"/>
        <end position="582"/>
    </location>
</feature>
<feature type="transmembrane region" description="Helical" evidence="7">
    <location>
        <begin position="594"/>
        <end position="615"/>
    </location>
</feature>
<keyword evidence="5 7" id="KW-0472">Membrane</keyword>
<feature type="transmembrane region" description="Helical" evidence="7">
    <location>
        <begin position="405"/>
        <end position="423"/>
    </location>
</feature>
<gene>
    <name evidence="9" type="ORF">GCU60_09585</name>
</gene>
<dbReference type="GO" id="GO:0005886">
    <property type="term" value="C:plasma membrane"/>
    <property type="evidence" value="ECO:0007669"/>
    <property type="project" value="UniProtKB-SubCell"/>
</dbReference>
<evidence type="ECO:0000256" key="3">
    <source>
        <dbReference type="ARBA" id="ARBA00022692"/>
    </source>
</evidence>
<dbReference type="AlphaFoldDB" id="A0A6L9W1Y3"/>
<dbReference type="SUPFAM" id="SSF82866">
    <property type="entry name" value="Multidrug efflux transporter AcrB transmembrane domain"/>
    <property type="match status" value="2"/>
</dbReference>
<feature type="transmembrane region" description="Helical" evidence="7">
    <location>
        <begin position="245"/>
        <end position="263"/>
    </location>
</feature>
<evidence type="ECO:0000256" key="4">
    <source>
        <dbReference type="ARBA" id="ARBA00022989"/>
    </source>
</evidence>
<keyword evidence="2" id="KW-1003">Cell membrane</keyword>
<evidence type="ECO:0000256" key="6">
    <source>
        <dbReference type="SAM" id="MobiDB-lite"/>
    </source>
</evidence>
<comment type="subcellular location">
    <subcellularLocation>
        <location evidence="1">Cell membrane</location>
        <topology evidence="1">Multi-pass membrane protein</topology>
    </subcellularLocation>
</comment>
<feature type="compositionally biased region" description="Basic and acidic residues" evidence="6">
    <location>
        <begin position="761"/>
        <end position="776"/>
    </location>
</feature>
<feature type="transmembrane region" description="Helical" evidence="7">
    <location>
        <begin position="269"/>
        <end position="289"/>
    </location>
</feature>
<keyword evidence="3 7" id="KW-0812">Transmembrane</keyword>
<dbReference type="InterPro" id="IPR050545">
    <property type="entry name" value="Mycobact_MmpL"/>
</dbReference>
<protein>
    <submittedName>
        <fullName evidence="9">MMPL family transporter</fullName>
    </submittedName>
</protein>
<feature type="region of interest" description="Disordered" evidence="6">
    <location>
        <begin position="761"/>
        <end position="784"/>
    </location>
</feature>
<evidence type="ECO:0000259" key="8">
    <source>
        <dbReference type="PROSITE" id="PS50156"/>
    </source>
</evidence>
<sequence>MSTFLYRVGRAAYRHPLRAIGAWVLLLAVLIGALVLNPPRLSTEFRIDGTPAQEVIDQLGRELPEAAGGQGSIVFQAPEGERLDSLALAAAVAESVANVYAVEHVVDPAELIAAQSERGGAPAPPGGSPPGNPEQAPAAPPAGMLVVDGQPVLGVTVSPDGRVALLQFQFTDQLFELPAGTVGDTVAAAEAPAEDAGIAVLPGATLQEIPEVIGVAEIVGVGVAALVLLVTLGSVVAAGLPLANALVGVATGIGGAFALGHLFQLNSISVVLALMLGLAVGIDYALFIVNRQRWLILNKGLDAQEATARAVGTAGSAVFFAGTTVVIALTAMLVVGISLLSVMALIAAATVAIAVLVALTFLPALLGLLKERICSPAARRRAAGHADRSRSPSRQWSGFVVRHRLLVVLAVVAVTALLAAPMTSMRLGMPSAESYSSGTPQRDGYDAVADSFGEGFNGPLVAVASSTQPGTPLDQQALQEVVGDLGALDGVQTAIPAGLSQDGATAVLSVIPTSGPTDEATEELVTQIRDRADRYADEFGIDLGVTGLTAIGIDMSERLAEVLPLYLAVVLGLSLLVLLLVFRSVLVPIKATAGFLLSILATFGATTAVFQWGWLNEVFGFDTTTPVMSMLPIIVTGVLYGLAMDYQIFLVSSMRESHVHGHHGTDSVVDGFTQASRVVVAAAVIMIAVFSGFIFNADPMVKQMGFALAIGITIDAFLIRLTLVPAVMSMFGDRAWWLPRWLDRLLPDLDVEGDKLLQQLDRQRQDAAAPERRTAEEPVSTPSR</sequence>
<reference evidence="9 10" key="1">
    <citation type="submission" date="2019-12" db="EMBL/GenBank/DDBJ databases">
        <title>the WGS of Blastococcus saxobsidens 67B17.</title>
        <authorList>
            <person name="Jiang Z."/>
        </authorList>
    </citation>
    <scope>NUCLEOTIDE SEQUENCE [LARGE SCALE GENOMIC DNA]</scope>
    <source>
        <strain evidence="9 10">67B17</strain>
    </source>
</reference>
<feature type="transmembrane region" description="Helical" evidence="7">
    <location>
        <begin position="678"/>
        <end position="695"/>
    </location>
</feature>
<evidence type="ECO:0000313" key="10">
    <source>
        <dbReference type="Proteomes" id="UP000479241"/>
    </source>
</evidence>
<evidence type="ECO:0000256" key="2">
    <source>
        <dbReference type="ARBA" id="ARBA00022475"/>
    </source>
</evidence>
<feature type="transmembrane region" description="Helical" evidence="7">
    <location>
        <begin position="627"/>
        <end position="646"/>
    </location>
</feature>
<name>A0A6L9W1Y3_9ACTN</name>
<feature type="domain" description="SSD" evidence="8">
    <location>
        <begin position="242"/>
        <end position="368"/>
    </location>
</feature>
<feature type="transmembrane region" description="Helical" evidence="7">
    <location>
        <begin position="218"/>
        <end position="238"/>
    </location>
</feature>
<dbReference type="InterPro" id="IPR004869">
    <property type="entry name" value="MMPL_dom"/>
</dbReference>
<dbReference type="Gene3D" id="1.20.1640.10">
    <property type="entry name" value="Multidrug efflux transporter AcrB transmembrane domain"/>
    <property type="match status" value="2"/>
</dbReference>
<comment type="caution">
    <text evidence="9">The sequence shown here is derived from an EMBL/GenBank/DDBJ whole genome shotgun (WGS) entry which is preliminary data.</text>
</comment>
<dbReference type="PANTHER" id="PTHR33406">
    <property type="entry name" value="MEMBRANE PROTEIN MJ1562-RELATED"/>
    <property type="match status" value="1"/>
</dbReference>
<dbReference type="EMBL" id="JAAGWG010000012">
    <property type="protein sequence ID" value="NEK86013.1"/>
    <property type="molecule type" value="Genomic_DNA"/>
</dbReference>
<evidence type="ECO:0000256" key="7">
    <source>
        <dbReference type="SAM" id="Phobius"/>
    </source>
</evidence>
<keyword evidence="4 7" id="KW-1133">Transmembrane helix</keyword>
<dbReference type="PROSITE" id="PS50156">
    <property type="entry name" value="SSD"/>
    <property type="match status" value="1"/>
</dbReference>
<feature type="transmembrane region" description="Helical" evidence="7">
    <location>
        <begin position="310"/>
        <end position="337"/>
    </location>
</feature>